<organism evidence="1">
    <name type="scientific">marine sediment metagenome</name>
    <dbReference type="NCBI Taxonomy" id="412755"/>
    <lineage>
        <taxon>unclassified sequences</taxon>
        <taxon>metagenomes</taxon>
        <taxon>ecological metagenomes</taxon>
    </lineage>
</organism>
<gene>
    <name evidence="1" type="ORF">LCGC14_1851060</name>
</gene>
<evidence type="ECO:0000313" key="1">
    <source>
        <dbReference type="EMBL" id="KKL95786.1"/>
    </source>
</evidence>
<accession>A0A0F9GYN5</accession>
<dbReference type="EMBL" id="LAZR01018595">
    <property type="protein sequence ID" value="KKL95786.1"/>
    <property type="molecule type" value="Genomic_DNA"/>
</dbReference>
<reference evidence="1" key="1">
    <citation type="journal article" date="2015" name="Nature">
        <title>Complex archaea that bridge the gap between prokaryotes and eukaryotes.</title>
        <authorList>
            <person name="Spang A."/>
            <person name="Saw J.H."/>
            <person name="Jorgensen S.L."/>
            <person name="Zaremba-Niedzwiedzka K."/>
            <person name="Martijn J."/>
            <person name="Lind A.E."/>
            <person name="van Eijk R."/>
            <person name="Schleper C."/>
            <person name="Guy L."/>
            <person name="Ettema T.J."/>
        </authorList>
    </citation>
    <scope>NUCLEOTIDE SEQUENCE</scope>
</reference>
<sequence>MRHRRIWLQVDSEEDVITTWASDKINDGDIEYVLVTELTRYKAVMEAAKRCVVQDQVIRKWPYLSKDVEHPLSKELQKHGKLMLELKEALKEKADG</sequence>
<dbReference type="AlphaFoldDB" id="A0A0F9GYN5"/>
<proteinExistence type="predicted"/>
<name>A0A0F9GYN5_9ZZZZ</name>
<comment type="caution">
    <text evidence="1">The sequence shown here is derived from an EMBL/GenBank/DDBJ whole genome shotgun (WGS) entry which is preliminary data.</text>
</comment>
<protein>
    <submittedName>
        <fullName evidence="1">Uncharacterized protein</fullName>
    </submittedName>
</protein>